<evidence type="ECO:0000259" key="8">
    <source>
        <dbReference type="Pfam" id="PF09334"/>
    </source>
</evidence>
<evidence type="ECO:0000313" key="10">
    <source>
        <dbReference type="Proteomes" id="UP001595843"/>
    </source>
</evidence>
<dbReference type="Pfam" id="PF09334">
    <property type="entry name" value="tRNA-synt_1g"/>
    <property type="match status" value="1"/>
</dbReference>
<comment type="catalytic activity">
    <reaction evidence="6">
        <text>tRNA(Met) + L-methionine + ATP = L-methionyl-tRNA(Met) + AMP + diphosphate</text>
        <dbReference type="Rhea" id="RHEA:13481"/>
        <dbReference type="Rhea" id="RHEA-COMP:9667"/>
        <dbReference type="Rhea" id="RHEA-COMP:9698"/>
        <dbReference type="ChEBI" id="CHEBI:30616"/>
        <dbReference type="ChEBI" id="CHEBI:33019"/>
        <dbReference type="ChEBI" id="CHEBI:57844"/>
        <dbReference type="ChEBI" id="CHEBI:78442"/>
        <dbReference type="ChEBI" id="CHEBI:78530"/>
        <dbReference type="ChEBI" id="CHEBI:456215"/>
        <dbReference type="EC" id="6.1.1.10"/>
    </reaction>
</comment>
<dbReference type="EMBL" id="JBHSAP010000009">
    <property type="protein sequence ID" value="MFC4076573.1"/>
    <property type="molecule type" value="Genomic_DNA"/>
</dbReference>
<comment type="caution">
    <text evidence="9">The sequence shown here is derived from an EMBL/GenBank/DDBJ whole genome shotgun (WGS) entry which is preliminary data.</text>
</comment>
<dbReference type="InterPro" id="IPR015413">
    <property type="entry name" value="Methionyl/Leucyl_tRNA_Synth"/>
</dbReference>
<name>A0ABV8JCE8_9BACL</name>
<dbReference type="GO" id="GO:0016874">
    <property type="term" value="F:ligase activity"/>
    <property type="evidence" value="ECO:0007669"/>
    <property type="project" value="UniProtKB-KW"/>
</dbReference>
<keyword evidence="1 7" id="KW-0436">Ligase</keyword>
<dbReference type="Gene3D" id="3.40.50.620">
    <property type="entry name" value="HUPs"/>
    <property type="match status" value="1"/>
</dbReference>
<evidence type="ECO:0000256" key="1">
    <source>
        <dbReference type="ARBA" id="ARBA00022598"/>
    </source>
</evidence>
<dbReference type="InterPro" id="IPR001412">
    <property type="entry name" value="aa-tRNA-synth_I_CS"/>
</dbReference>
<evidence type="ECO:0000313" key="9">
    <source>
        <dbReference type="EMBL" id="MFC4076573.1"/>
    </source>
</evidence>
<protein>
    <submittedName>
        <fullName evidence="9">Class I tRNA ligase family protein</fullName>
    </submittedName>
</protein>
<dbReference type="Gene3D" id="2.20.28.20">
    <property type="entry name" value="Methionyl-tRNA synthetase, Zn-domain"/>
    <property type="match status" value="1"/>
</dbReference>
<dbReference type="InterPro" id="IPR014729">
    <property type="entry name" value="Rossmann-like_a/b/a_fold"/>
</dbReference>
<dbReference type="RefSeq" id="WP_380703635.1">
    <property type="nucleotide sequence ID" value="NZ_JBHSAP010000009.1"/>
</dbReference>
<evidence type="ECO:0000256" key="7">
    <source>
        <dbReference type="RuleBase" id="RU363039"/>
    </source>
</evidence>
<comment type="similarity">
    <text evidence="7">Belongs to the class-I aminoacyl-tRNA synthetase family.</text>
</comment>
<keyword evidence="5 7" id="KW-0030">Aminoacyl-tRNA synthetase</keyword>
<keyword evidence="3 7" id="KW-0067">ATP-binding</keyword>
<dbReference type="PANTHER" id="PTHR45765">
    <property type="entry name" value="METHIONINE--TRNA LIGASE"/>
    <property type="match status" value="1"/>
</dbReference>
<evidence type="ECO:0000256" key="6">
    <source>
        <dbReference type="ARBA" id="ARBA00047364"/>
    </source>
</evidence>
<organism evidence="9 10">
    <name type="scientific">Salinithrix halophila</name>
    <dbReference type="NCBI Taxonomy" id="1485204"/>
    <lineage>
        <taxon>Bacteria</taxon>
        <taxon>Bacillati</taxon>
        <taxon>Bacillota</taxon>
        <taxon>Bacilli</taxon>
        <taxon>Bacillales</taxon>
        <taxon>Thermoactinomycetaceae</taxon>
        <taxon>Salinithrix</taxon>
    </lineage>
</organism>
<keyword evidence="2 7" id="KW-0547">Nucleotide-binding</keyword>
<keyword evidence="10" id="KW-1185">Reference proteome</keyword>
<accession>A0ABV8JCE8</accession>
<dbReference type="SUPFAM" id="SSF52374">
    <property type="entry name" value="Nucleotidylyl transferase"/>
    <property type="match status" value="1"/>
</dbReference>
<dbReference type="InterPro" id="IPR029038">
    <property type="entry name" value="MetRS_Zn"/>
</dbReference>
<dbReference type="PROSITE" id="PS00178">
    <property type="entry name" value="AA_TRNA_LIGASE_I"/>
    <property type="match status" value="1"/>
</dbReference>
<evidence type="ECO:0000256" key="5">
    <source>
        <dbReference type="ARBA" id="ARBA00023146"/>
    </source>
</evidence>
<feature type="domain" description="Methionyl/Leucyl tRNA synthetase" evidence="8">
    <location>
        <begin position="6"/>
        <end position="389"/>
    </location>
</feature>
<evidence type="ECO:0000256" key="4">
    <source>
        <dbReference type="ARBA" id="ARBA00022917"/>
    </source>
</evidence>
<evidence type="ECO:0000256" key="2">
    <source>
        <dbReference type="ARBA" id="ARBA00022741"/>
    </source>
</evidence>
<proteinExistence type="inferred from homology"/>
<evidence type="ECO:0000256" key="3">
    <source>
        <dbReference type="ARBA" id="ARBA00022840"/>
    </source>
</evidence>
<keyword evidence="4 7" id="KW-0648">Protein biosynthesis</keyword>
<reference evidence="10" key="1">
    <citation type="journal article" date="2019" name="Int. J. Syst. Evol. Microbiol.">
        <title>The Global Catalogue of Microorganisms (GCM) 10K type strain sequencing project: providing services to taxonomists for standard genome sequencing and annotation.</title>
        <authorList>
            <consortium name="The Broad Institute Genomics Platform"/>
            <consortium name="The Broad Institute Genome Sequencing Center for Infectious Disease"/>
            <person name="Wu L."/>
            <person name="Ma J."/>
        </authorList>
    </citation>
    <scope>NUCLEOTIDE SEQUENCE [LARGE SCALE GENOMIC DNA]</scope>
    <source>
        <strain evidence="10">IBRC-M 10813</strain>
    </source>
</reference>
<dbReference type="PANTHER" id="PTHR45765:SF1">
    <property type="entry name" value="METHIONINE--TRNA LIGASE, CYTOPLASMIC"/>
    <property type="match status" value="1"/>
</dbReference>
<dbReference type="Proteomes" id="UP001595843">
    <property type="component" value="Unassembled WGS sequence"/>
</dbReference>
<gene>
    <name evidence="9" type="ORF">ACFOUO_07075</name>
</gene>
<dbReference type="InterPro" id="IPR023458">
    <property type="entry name" value="Met-tRNA_ligase_1"/>
</dbReference>
<sequence>MKKSFLVTAPPPTPNGELHLGHLSGPYLGADVFTRAQRSFGNDVVYLCSTDDHQSYCVTKAIEEKRTVEEAIGDYSSRIQDVLLAANIRMDCFTSPRRPEHFRRVQKLFLDLYKAGKLQVNEEPTCFCLECNRYLFEAYVKGACIHCDAPSGGNYCEECGHPSDPIHLKNPQCTICHHPPVIKTFKRVVFSLEDYREELTRYYEKHSYQWKPQLKKLYSELLSKKLPDVPITNLEDWGVPVPLPDFEGHVINVWFEMLPGHMETASVWAKENGLEQDFWAKNSPTEMVQFFGFDNSFYYAVVHIAMLAALGNHKAADGLITNQFYLQDRAKFSKSRGNAIWGSEFLETEHSDWVRYYLCYSNPENRQTHFSLTEYTQIVEQRIGQEWHAYLAKLTSLCGRNSKGQEISSAAEDHIAHFRRKFSACYGVESFSLKNAADDLHQFMVGADQIIEQTQSAIDAYYFLRALAVFSAPITPIFSSDLGEYLGYQDSNPIKWECLDQAPLPVEKSLQNSVLNKLDSYENQFFKETASSILHD</sequence>